<gene>
    <name evidence="1" type="ORF">MRATA1EN22A_LOCUS15383</name>
</gene>
<reference evidence="1" key="2">
    <citation type="submission" date="2025-03" db="EMBL/GenBank/DDBJ databases">
        <authorList>
            <consortium name="ELIXIR-Norway"/>
            <consortium name="Elixir Norway"/>
        </authorList>
    </citation>
    <scope>NUCLEOTIDE SEQUENCE</scope>
</reference>
<sequence>MISNPVAQEIREERIEELIDTMSGSLALPLSITVDKPVLPLSKAGRESTCSVGDLGSIPGLGRFPGEGNGYLLQEEDLVIANTCLDRKVIPNLRLPEIDNWLNAAIECLEYFPGQLIVTVGQELVQHRNEQTKLNTQKKLLFDVIIKYYNQEFSCLLTDECIGIYSGIFELLVKRCLNFTLEATLLYLRLLSNVREELRWLLTFMAIASEANANKLQKKFDNKMVVLKTLAKAVLQSKSLLKVQAGQLVLFLLELHYELFKTPVTLLDLVSKKLK</sequence>
<evidence type="ECO:0000313" key="1">
    <source>
        <dbReference type="EMBL" id="CAN0309328.1"/>
    </source>
</evidence>
<dbReference type="EMBL" id="OX596109">
    <property type="protein sequence ID" value="CAN0309328.1"/>
    <property type="molecule type" value="Genomic_DNA"/>
</dbReference>
<organism evidence="1 2">
    <name type="scientific">Rangifer tarandus platyrhynchus</name>
    <name type="common">Svalbard reindeer</name>
    <dbReference type="NCBI Taxonomy" id="3082113"/>
    <lineage>
        <taxon>Eukaryota</taxon>
        <taxon>Metazoa</taxon>
        <taxon>Chordata</taxon>
        <taxon>Craniata</taxon>
        <taxon>Vertebrata</taxon>
        <taxon>Euteleostomi</taxon>
        <taxon>Mammalia</taxon>
        <taxon>Eutheria</taxon>
        <taxon>Laurasiatheria</taxon>
        <taxon>Artiodactyla</taxon>
        <taxon>Ruminantia</taxon>
        <taxon>Pecora</taxon>
        <taxon>Cervidae</taxon>
        <taxon>Odocoileinae</taxon>
        <taxon>Rangifer</taxon>
    </lineage>
</organism>
<dbReference type="Proteomes" id="UP001162501">
    <property type="component" value="Chromosome 25"/>
</dbReference>
<reference evidence="1" key="1">
    <citation type="submission" date="2023-05" db="EMBL/GenBank/DDBJ databases">
        <authorList>
            <consortium name="ELIXIR-Norway"/>
        </authorList>
    </citation>
    <scope>NUCLEOTIDE SEQUENCE</scope>
</reference>
<accession>A0AC59Z8X9</accession>
<protein>
    <submittedName>
        <fullName evidence="1">Uncharacterized protein</fullName>
    </submittedName>
</protein>
<name>A0AC59Z8X9_RANTA</name>
<evidence type="ECO:0000313" key="2">
    <source>
        <dbReference type="Proteomes" id="UP001162501"/>
    </source>
</evidence>
<proteinExistence type="predicted"/>